<dbReference type="InterPro" id="IPR001623">
    <property type="entry name" value="DnaJ_domain"/>
</dbReference>
<feature type="region of interest" description="Disordered" evidence="1">
    <location>
        <begin position="518"/>
        <end position="563"/>
    </location>
</feature>
<protein>
    <recommendedName>
        <fullName evidence="2">J domain-containing protein</fullName>
    </recommendedName>
</protein>
<dbReference type="SUPFAM" id="SSF46565">
    <property type="entry name" value="Chaperone J-domain"/>
    <property type="match status" value="1"/>
</dbReference>
<evidence type="ECO:0000313" key="3">
    <source>
        <dbReference type="EMBL" id="CAE4625160.1"/>
    </source>
</evidence>
<dbReference type="AlphaFoldDB" id="A0A7S4RUR2"/>
<dbReference type="Gene3D" id="1.10.287.110">
    <property type="entry name" value="DnaJ domain"/>
    <property type="match status" value="1"/>
</dbReference>
<organism evidence="3">
    <name type="scientific">Alexandrium monilatum</name>
    <dbReference type="NCBI Taxonomy" id="311494"/>
    <lineage>
        <taxon>Eukaryota</taxon>
        <taxon>Sar</taxon>
        <taxon>Alveolata</taxon>
        <taxon>Dinophyceae</taxon>
        <taxon>Gonyaulacales</taxon>
        <taxon>Pyrocystaceae</taxon>
        <taxon>Alexandrium</taxon>
    </lineage>
</organism>
<sequence>MGAAFQEGGSSPSTAAPARAAATGSRATVALHRQPSPGRSRAAAAATPRPSAAEPPRAAAPAAPHCGVEPVAHRREEAAPPWAPPATAGLDDPGGLHKPASDEGAGPSSEPEAAAWGPEKLRLAHQDPGIGLQSMALAAAVCTAKFIAAQPRLQPRWVMRQVEQVLGDQVLLTPTRGPALDARLTVASGAIGGAALGSVLGPLGTGVGAVLGALATGRAEGLLLPRPEVVTLGKGHHHVLSRMATDGNMYLAHTEVPKQFGAESAALAILAQASARGCFNLLAYAHDEMSGQDVAVTLAKDVRDGVVVWAGCQGALVALALGQQHAAGSCLGHLCGVVLQNPALAMFGALGAGRIALKCLEYGLSTASKEALQAEVVLTTSQSAAAVLINVVGDLLQASLLSRTFLTCACSQAAGVWAHRCWREARRRDAEAQLRSIAAEVLGLAPGYTAEQLRCRWRTLARYSHPDRNQRPDAKQTFAIFSLCRDVLQDAARGQRCPPPAGCFAGLARRLRRSGWAAREDVPPASELHPRPVQQRPGRKTPAGCAGRFRPAGSVSGPAAPEP</sequence>
<proteinExistence type="predicted"/>
<name>A0A7S4RUR2_9DINO</name>
<feature type="domain" description="J" evidence="2">
    <location>
        <begin position="437"/>
        <end position="493"/>
    </location>
</feature>
<evidence type="ECO:0000256" key="1">
    <source>
        <dbReference type="SAM" id="MobiDB-lite"/>
    </source>
</evidence>
<accession>A0A7S4RUR2</accession>
<feature type="compositionally biased region" description="Low complexity" evidence="1">
    <location>
        <begin position="8"/>
        <end position="28"/>
    </location>
</feature>
<dbReference type="PROSITE" id="PS50076">
    <property type="entry name" value="DNAJ_2"/>
    <property type="match status" value="1"/>
</dbReference>
<dbReference type="InterPro" id="IPR036869">
    <property type="entry name" value="J_dom_sf"/>
</dbReference>
<reference evidence="3" key="1">
    <citation type="submission" date="2021-01" db="EMBL/GenBank/DDBJ databases">
        <authorList>
            <person name="Corre E."/>
            <person name="Pelletier E."/>
            <person name="Niang G."/>
            <person name="Scheremetjew M."/>
            <person name="Finn R."/>
            <person name="Kale V."/>
            <person name="Holt S."/>
            <person name="Cochrane G."/>
            <person name="Meng A."/>
            <person name="Brown T."/>
            <person name="Cohen L."/>
        </authorList>
    </citation>
    <scope>NUCLEOTIDE SEQUENCE</scope>
    <source>
        <strain evidence="3">CCMP3105</strain>
    </source>
</reference>
<dbReference type="CDD" id="cd06257">
    <property type="entry name" value="DnaJ"/>
    <property type="match status" value="1"/>
</dbReference>
<feature type="compositionally biased region" description="Low complexity" evidence="1">
    <location>
        <begin position="35"/>
        <end position="64"/>
    </location>
</feature>
<dbReference type="EMBL" id="HBNR01057644">
    <property type="protein sequence ID" value="CAE4625160.1"/>
    <property type="molecule type" value="Transcribed_RNA"/>
</dbReference>
<evidence type="ECO:0000259" key="2">
    <source>
        <dbReference type="PROSITE" id="PS50076"/>
    </source>
</evidence>
<dbReference type="Pfam" id="PF00226">
    <property type="entry name" value="DnaJ"/>
    <property type="match status" value="1"/>
</dbReference>
<feature type="region of interest" description="Disordered" evidence="1">
    <location>
        <begin position="1"/>
        <end position="115"/>
    </location>
</feature>
<gene>
    <name evidence="3" type="ORF">AMON00008_LOCUS40548</name>
</gene>